<dbReference type="Gene3D" id="3.40.50.10860">
    <property type="entry name" value="Leucine Dehydrogenase, chain A, domain 1"/>
    <property type="match status" value="1"/>
</dbReference>
<dbReference type="InterPro" id="IPR013785">
    <property type="entry name" value="Aldolase_TIM"/>
</dbReference>
<sequence>MITVTLCASSGEDARRRGMALDPAASGVELRLDSWAEIPAGELRRSLELLRRRFETVIVTWRLPQDGGACQIARAQRNRRLGELIDEFLPEVWLDLEIEQLNQPDDSRLVTAAQAAGVRLIRSCHAFEPGLDMQRLQALEQIPADQLAKAAVMPGSTADLLQLLQFARSFRPGFQVILGMGEWGIPSRICPRVFGSCWTYAAETARSAAAPGQLGAAELARKYRTHLHHPDTRYFAIFGNPVMHSKSPEFHNERFAEAGKDAAYIPFPLSDATLGEQVIRQWPLQGVSITIPHKHGALGWESAEPVPAVQAVGAANTAVVAGHGIELLNTDVEGFLHPLQERGLNLRGMHCLVIGAGGAARAIVYGLLSSGAQVLVLNRTASRADDLAAAMMQTVPHSTVLAAELPSDGDVRRVCAECWGQDPGLIVQTTQVGMEPAIDADPISGYRFSGDELVYDIIYTPEHTALLRRAAGAGCPVITGRMMFIAQAEAQSRRFLQQLDSRPGFSAGN</sequence>
<accession>H9UMK7</accession>
<dbReference type="SUPFAM" id="SSF51735">
    <property type="entry name" value="NAD(P)-binding Rossmann-fold domains"/>
    <property type="match status" value="1"/>
</dbReference>
<evidence type="ECO:0000259" key="8">
    <source>
        <dbReference type="Pfam" id="PF08501"/>
    </source>
</evidence>
<dbReference type="InterPro" id="IPR036291">
    <property type="entry name" value="NAD(P)-bd_dom_sf"/>
</dbReference>
<evidence type="ECO:0000256" key="6">
    <source>
        <dbReference type="ARBA" id="ARBA00049442"/>
    </source>
</evidence>
<keyword evidence="5" id="KW-0028">Amino-acid biosynthesis</keyword>
<dbReference type="EC" id="1.1.1.25" evidence="2"/>
<dbReference type="KEGG" id="sfc:Spiaf_2725"/>
<dbReference type="PANTHER" id="PTHR21089">
    <property type="entry name" value="SHIKIMATE DEHYDROGENASE"/>
    <property type="match status" value="1"/>
</dbReference>
<reference evidence="10" key="1">
    <citation type="journal article" date="2013" name="Stand. Genomic Sci.">
        <title>Complete genome sequence of the halophilic bacterium Spirochaeta africana type strain (Z-7692(T)) from the alkaline Lake Magadi in the East African Rift.</title>
        <authorList>
            <person name="Liolos K."/>
            <person name="Abt B."/>
            <person name="Scheuner C."/>
            <person name="Teshima H."/>
            <person name="Held B."/>
            <person name="Lapidus A."/>
            <person name="Nolan M."/>
            <person name="Lucas S."/>
            <person name="Deshpande S."/>
            <person name="Cheng J.F."/>
            <person name="Tapia R."/>
            <person name="Goodwin L.A."/>
            <person name="Pitluck S."/>
            <person name="Pagani I."/>
            <person name="Ivanova N."/>
            <person name="Mavromatis K."/>
            <person name="Mikhailova N."/>
            <person name="Huntemann M."/>
            <person name="Pati A."/>
            <person name="Chen A."/>
            <person name="Palaniappan K."/>
            <person name="Land M."/>
            <person name="Rohde M."/>
            <person name="Tindall B.J."/>
            <person name="Detter J.C."/>
            <person name="Goker M."/>
            <person name="Bristow J."/>
            <person name="Eisen J.A."/>
            <person name="Markowitz V."/>
            <person name="Hugenholtz P."/>
            <person name="Woyke T."/>
            <person name="Klenk H.P."/>
            <person name="Kyrpides N.C."/>
        </authorList>
    </citation>
    <scope>NUCLEOTIDE SEQUENCE</scope>
    <source>
        <strain evidence="10">ATCC 700263 / DSM 8902 / Z-7692</strain>
    </source>
</reference>
<dbReference type="PANTHER" id="PTHR21089:SF1">
    <property type="entry name" value="BIFUNCTIONAL 3-DEHYDROQUINATE DEHYDRATASE_SHIKIMATE DEHYDROGENASE, CHLOROPLASTIC"/>
    <property type="match status" value="1"/>
</dbReference>
<feature type="domain" description="Quinate/shikimate 5-dehydrogenase/glutamyl-tRNA reductase" evidence="7">
    <location>
        <begin position="345"/>
        <end position="394"/>
    </location>
</feature>
<evidence type="ECO:0000313" key="9">
    <source>
        <dbReference type="EMBL" id="AFG38750.1"/>
    </source>
</evidence>
<dbReference type="GO" id="GO:0004764">
    <property type="term" value="F:shikimate 3-dehydrogenase (NADP+) activity"/>
    <property type="evidence" value="ECO:0007669"/>
    <property type="project" value="UniProtKB-EC"/>
</dbReference>
<proteinExistence type="predicted"/>
<dbReference type="CDD" id="cd00502">
    <property type="entry name" value="DHQase_I"/>
    <property type="match status" value="1"/>
</dbReference>
<dbReference type="InterPro" id="IPR022893">
    <property type="entry name" value="Shikimate_DH_fam"/>
</dbReference>
<evidence type="ECO:0000259" key="7">
    <source>
        <dbReference type="Pfam" id="PF01488"/>
    </source>
</evidence>
<dbReference type="Gene3D" id="3.40.50.720">
    <property type="entry name" value="NAD(P)-binding Rossmann-like Domain"/>
    <property type="match status" value="1"/>
</dbReference>
<dbReference type="AlphaFoldDB" id="H9UMK7"/>
<keyword evidence="3" id="KW-0521">NADP</keyword>
<feature type="domain" description="Shikimate dehydrogenase substrate binding N-terminal" evidence="8">
    <location>
        <begin position="237"/>
        <end position="317"/>
    </location>
</feature>
<dbReference type="InterPro" id="IPR046346">
    <property type="entry name" value="Aminoacid_DH-like_N_sf"/>
</dbReference>
<dbReference type="UniPathway" id="UPA00053">
    <property type="reaction ID" value="UER00087"/>
</dbReference>
<comment type="catalytic activity">
    <reaction evidence="6">
        <text>shikimate + NADP(+) = 3-dehydroshikimate + NADPH + H(+)</text>
        <dbReference type="Rhea" id="RHEA:17737"/>
        <dbReference type="ChEBI" id="CHEBI:15378"/>
        <dbReference type="ChEBI" id="CHEBI:16630"/>
        <dbReference type="ChEBI" id="CHEBI:36208"/>
        <dbReference type="ChEBI" id="CHEBI:57783"/>
        <dbReference type="ChEBI" id="CHEBI:58349"/>
        <dbReference type="EC" id="1.1.1.25"/>
    </reaction>
</comment>
<dbReference type="eggNOG" id="COG0169">
    <property type="taxonomic scope" value="Bacteria"/>
</dbReference>
<evidence type="ECO:0000256" key="1">
    <source>
        <dbReference type="ARBA" id="ARBA00004871"/>
    </source>
</evidence>
<comment type="pathway">
    <text evidence="1">Metabolic intermediate biosynthesis; chorismate biosynthesis; chorismate from D-erythrose 4-phosphate and phosphoenolpyruvate: step 4/7.</text>
</comment>
<dbReference type="eggNOG" id="COG0710">
    <property type="taxonomic scope" value="Bacteria"/>
</dbReference>
<dbReference type="Pfam" id="PF01487">
    <property type="entry name" value="DHquinase_I"/>
    <property type="match status" value="1"/>
</dbReference>
<dbReference type="Gene3D" id="3.20.20.70">
    <property type="entry name" value="Aldolase class I"/>
    <property type="match status" value="1"/>
</dbReference>
<dbReference type="InterPro" id="IPR013708">
    <property type="entry name" value="Shikimate_DH-bd_N"/>
</dbReference>
<evidence type="ECO:0000256" key="4">
    <source>
        <dbReference type="ARBA" id="ARBA00023002"/>
    </source>
</evidence>
<name>H9UMK7_SPIAZ</name>
<dbReference type="SUPFAM" id="SSF53223">
    <property type="entry name" value="Aminoacid dehydrogenase-like, N-terminal domain"/>
    <property type="match status" value="1"/>
</dbReference>
<dbReference type="OrthoDB" id="9792692at2"/>
<keyword evidence="5" id="KW-0057">Aromatic amino acid biosynthesis</keyword>
<evidence type="ECO:0000256" key="3">
    <source>
        <dbReference type="ARBA" id="ARBA00022857"/>
    </source>
</evidence>
<dbReference type="CDD" id="cd01065">
    <property type="entry name" value="NAD_bind_Shikimate_DH"/>
    <property type="match status" value="1"/>
</dbReference>
<gene>
    <name evidence="9" type="ordered locus">Spiaf_2725</name>
</gene>
<dbReference type="Proteomes" id="UP000007383">
    <property type="component" value="Chromosome"/>
</dbReference>
<evidence type="ECO:0000256" key="5">
    <source>
        <dbReference type="ARBA" id="ARBA00023141"/>
    </source>
</evidence>
<protein>
    <recommendedName>
        <fullName evidence="2">shikimate dehydrogenase (NADP(+))</fullName>
        <ecNumber evidence="2">1.1.1.25</ecNumber>
    </recommendedName>
</protein>
<keyword evidence="10" id="KW-1185">Reference proteome</keyword>
<dbReference type="GO" id="GO:0009073">
    <property type="term" value="P:aromatic amino acid family biosynthetic process"/>
    <property type="evidence" value="ECO:0007669"/>
    <property type="project" value="UniProtKB-KW"/>
</dbReference>
<dbReference type="PATRIC" id="fig|889378.3.peg.2698"/>
<dbReference type="SUPFAM" id="SSF51569">
    <property type="entry name" value="Aldolase"/>
    <property type="match status" value="1"/>
</dbReference>
<evidence type="ECO:0000313" key="10">
    <source>
        <dbReference type="Proteomes" id="UP000007383"/>
    </source>
</evidence>
<dbReference type="InterPro" id="IPR001381">
    <property type="entry name" value="DHquinase_I"/>
</dbReference>
<dbReference type="RefSeq" id="WP_014456732.1">
    <property type="nucleotide sequence ID" value="NC_017098.1"/>
</dbReference>
<dbReference type="HOGENOM" id="CLU_019120_1_1_12"/>
<dbReference type="GO" id="GO:0050661">
    <property type="term" value="F:NADP binding"/>
    <property type="evidence" value="ECO:0007669"/>
    <property type="project" value="TreeGrafter"/>
</dbReference>
<dbReference type="GO" id="GO:0019632">
    <property type="term" value="P:shikimate metabolic process"/>
    <property type="evidence" value="ECO:0007669"/>
    <property type="project" value="TreeGrafter"/>
</dbReference>
<dbReference type="EMBL" id="CP003282">
    <property type="protein sequence ID" value="AFG38750.1"/>
    <property type="molecule type" value="Genomic_DNA"/>
</dbReference>
<organism evidence="9 10">
    <name type="scientific">Spirochaeta africana (strain ATCC 700263 / DSM 8902 / Z-7692)</name>
    <dbReference type="NCBI Taxonomy" id="889378"/>
    <lineage>
        <taxon>Bacteria</taxon>
        <taxon>Pseudomonadati</taxon>
        <taxon>Spirochaetota</taxon>
        <taxon>Spirochaetia</taxon>
        <taxon>Spirochaetales</taxon>
        <taxon>Spirochaetaceae</taxon>
        <taxon>Spirochaeta</taxon>
    </lineage>
</organism>
<dbReference type="InterPro" id="IPR006151">
    <property type="entry name" value="Shikm_DH/Glu-tRNA_Rdtase"/>
</dbReference>
<evidence type="ECO:0000256" key="2">
    <source>
        <dbReference type="ARBA" id="ARBA00012962"/>
    </source>
</evidence>
<dbReference type="Pfam" id="PF01488">
    <property type="entry name" value="Shikimate_DH"/>
    <property type="match status" value="1"/>
</dbReference>
<keyword evidence="4" id="KW-0560">Oxidoreductase</keyword>
<dbReference type="GO" id="GO:0005829">
    <property type="term" value="C:cytosol"/>
    <property type="evidence" value="ECO:0007669"/>
    <property type="project" value="TreeGrafter"/>
</dbReference>
<dbReference type="GO" id="GO:0003855">
    <property type="term" value="F:3-dehydroquinate dehydratase activity"/>
    <property type="evidence" value="ECO:0007669"/>
    <property type="project" value="InterPro"/>
</dbReference>
<dbReference type="GO" id="GO:0009423">
    <property type="term" value="P:chorismate biosynthetic process"/>
    <property type="evidence" value="ECO:0007669"/>
    <property type="project" value="UniProtKB-UniPathway"/>
</dbReference>
<dbReference type="Pfam" id="PF08501">
    <property type="entry name" value="Shikimate_dh_N"/>
    <property type="match status" value="1"/>
</dbReference>
<dbReference type="STRING" id="889378.Spiaf_2725"/>